<dbReference type="InterPro" id="IPR035892">
    <property type="entry name" value="C2_domain_sf"/>
</dbReference>
<keyword evidence="3" id="KW-1185">Reference proteome</keyword>
<comment type="caution">
    <text evidence="2">The sequence shown here is derived from an EMBL/GenBank/DDBJ whole genome shotgun (WGS) entry which is preliminary data.</text>
</comment>
<feature type="domain" description="C2" evidence="1">
    <location>
        <begin position="43"/>
        <end position="147"/>
    </location>
</feature>
<keyword evidence="2" id="KW-0675">Receptor</keyword>
<gene>
    <name evidence="2" type="ORF">SCF082_LOCUS52395</name>
</gene>
<dbReference type="EMBL" id="CAXAMM010044084">
    <property type="protein sequence ID" value="CAK9113007.1"/>
    <property type="molecule type" value="Genomic_DNA"/>
</dbReference>
<evidence type="ECO:0000259" key="1">
    <source>
        <dbReference type="Pfam" id="PF00168"/>
    </source>
</evidence>
<accession>A0ABP0SKT5</accession>
<dbReference type="PANTHER" id="PTHR10857:SF106">
    <property type="entry name" value="C2 DOMAIN-CONTAINING PROTEIN"/>
    <property type="match status" value="1"/>
</dbReference>
<organism evidence="2 3">
    <name type="scientific">Durusdinium trenchii</name>
    <dbReference type="NCBI Taxonomy" id="1381693"/>
    <lineage>
        <taxon>Eukaryota</taxon>
        <taxon>Sar</taxon>
        <taxon>Alveolata</taxon>
        <taxon>Dinophyceae</taxon>
        <taxon>Suessiales</taxon>
        <taxon>Symbiodiniaceae</taxon>
        <taxon>Durusdinium</taxon>
    </lineage>
</organism>
<evidence type="ECO:0000313" key="2">
    <source>
        <dbReference type="EMBL" id="CAK9113007.1"/>
    </source>
</evidence>
<dbReference type="PANTHER" id="PTHR10857">
    <property type="entry name" value="COPINE"/>
    <property type="match status" value="1"/>
</dbReference>
<name>A0ABP0SKT5_9DINO</name>
<evidence type="ECO:0000313" key="3">
    <source>
        <dbReference type="Proteomes" id="UP001642464"/>
    </source>
</evidence>
<reference evidence="2 3" key="1">
    <citation type="submission" date="2024-02" db="EMBL/GenBank/DDBJ databases">
        <authorList>
            <person name="Chen Y."/>
            <person name="Shah S."/>
            <person name="Dougan E. K."/>
            <person name="Thang M."/>
            <person name="Chan C."/>
        </authorList>
    </citation>
    <scope>NUCLEOTIDE SEQUENCE [LARGE SCALE GENOMIC DNA]</scope>
</reference>
<dbReference type="Pfam" id="PF00168">
    <property type="entry name" value="C2"/>
    <property type="match status" value="1"/>
</dbReference>
<protein>
    <submittedName>
        <fullName evidence="2">Nicotinic receptor-associated protein 1</fullName>
    </submittedName>
</protein>
<proteinExistence type="predicted"/>
<sequence length="240" mass="27600">MGGCASGGKKDDVVDFTSPKANGMVAPSAEVIVQDFSSLVILSLRCEGLQKGRNTVAVVYSKLGTEDLWMEYGTTEICGQDTRWPVWERMFELQFRIEHVRLVRVEIYVIRNQEMHEDLMEQKFVGSAEFNLAEAVYARSHTKNHGWLKRKLENIKRKPRDPPIGKLFIYAEESVNAKAELSFSVSGQDLKPTDFWKRKCDPYFVVNRIQAKDPPLFLGRKILQKVRQRHQPQSHMGLQD</sequence>
<dbReference type="InterPro" id="IPR000008">
    <property type="entry name" value="C2_dom"/>
</dbReference>
<dbReference type="InterPro" id="IPR045052">
    <property type="entry name" value="Copine"/>
</dbReference>
<dbReference type="SUPFAM" id="SSF49562">
    <property type="entry name" value="C2 domain (Calcium/lipid-binding domain, CaLB)"/>
    <property type="match status" value="1"/>
</dbReference>
<dbReference type="Proteomes" id="UP001642464">
    <property type="component" value="Unassembled WGS sequence"/>
</dbReference>